<organism evidence="4">
    <name type="scientific">Melampsora larici-populina (strain 98AG31 / pathotype 3-4-7)</name>
    <name type="common">Poplar leaf rust fungus</name>
    <dbReference type="NCBI Taxonomy" id="747676"/>
    <lineage>
        <taxon>Eukaryota</taxon>
        <taxon>Fungi</taxon>
        <taxon>Dikarya</taxon>
        <taxon>Basidiomycota</taxon>
        <taxon>Pucciniomycotina</taxon>
        <taxon>Pucciniomycetes</taxon>
        <taxon>Pucciniales</taxon>
        <taxon>Melampsoraceae</taxon>
        <taxon>Melampsora</taxon>
    </lineage>
</organism>
<evidence type="ECO:0000313" key="4">
    <source>
        <dbReference type="Proteomes" id="UP000001072"/>
    </source>
</evidence>
<dbReference type="OrthoDB" id="2507136at2759"/>
<feature type="transmembrane region" description="Helical" evidence="2">
    <location>
        <begin position="216"/>
        <end position="237"/>
    </location>
</feature>
<dbReference type="InParanoid" id="F4SAI1"/>
<dbReference type="VEuPathDB" id="FungiDB:MELLADRAFT_113621"/>
<gene>
    <name evidence="3" type="ORF">MELLADRAFT_113621</name>
</gene>
<evidence type="ECO:0000256" key="1">
    <source>
        <dbReference type="SAM" id="MobiDB-lite"/>
    </source>
</evidence>
<dbReference type="KEGG" id="mlr:MELLADRAFT_113621"/>
<feature type="transmembrane region" description="Helical" evidence="2">
    <location>
        <begin position="405"/>
        <end position="424"/>
    </location>
</feature>
<dbReference type="RefSeq" id="XP_007418393.1">
    <property type="nucleotide sequence ID" value="XM_007418331.1"/>
</dbReference>
<proteinExistence type="predicted"/>
<accession>F4SAI1</accession>
<evidence type="ECO:0000256" key="2">
    <source>
        <dbReference type="SAM" id="Phobius"/>
    </source>
</evidence>
<reference evidence="4" key="1">
    <citation type="journal article" date="2011" name="Proc. Natl. Acad. Sci. U.S.A.">
        <title>Obligate biotrophy features unraveled by the genomic analysis of rust fungi.</title>
        <authorList>
            <person name="Duplessis S."/>
            <person name="Cuomo C.A."/>
            <person name="Lin Y.-C."/>
            <person name="Aerts A."/>
            <person name="Tisserant E."/>
            <person name="Veneault-Fourrey C."/>
            <person name="Joly D.L."/>
            <person name="Hacquard S."/>
            <person name="Amselem J."/>
            <person name="Cantarel B.L."/>
            <person name="Chiu R."/>
            <person name="Coutinho P.M."/>
            <person name="Feau N."/>
            <person name="Field M."/>
            <person name="Frey P."/>
            <person name="Gelhaye E."/>
            <person name="Goldberg J."/>
            <person name="Grabherr M.G."/>
            <person name="Kodira C.D."/>
            <person name="Kohler A."/>
            <person name="Kuees U."/>
            <person name="Lindquist E.A."/>
            <person name="Lucas S.M."/>
            <person name="Mago R."/>
            <person name="Mauceli E."/>
            <person name="Morin E."/>
            <person name="Murat C."/>
            <person name="Pangilinan J.L."/>
            <person name="Park R."/>
            <person name="Pearson M."/>
            <person name="Quesneville H."/>
            <person name="Rouhier N."/>
            <person name="Sakthikumar S."/>
            <person name="Salamov A.A."/>
            <person name="Schmutz J."/>
            <person name="Selles B."/>
            <person name="Shapiro H."/>
            <person name="Tanguay P."/>
            <person name="Tuskan G.A."/>
            <person name="Henrissat B."/>
            <person name="Van de Peer Y."/>
            <person name="Rouze P."/>
            <person name="Ellis J.G."/>
            <person name="Dodds P.N."/>
            <person name="Schein J.E."/>
            <person name="Zhong S."/>
            <person name="Hamelin R.C."/>
            <person name="Grigoriev I.V."/>
            <person name="Szabo L.J."/>
            <person name="Martin F."/>
        </authorList>
    </citation>
    <scope>NUCLEOTIDE SEQUENCE [LARGE SCALE GENOMIC DNA]</scope>
    <source>
        <strain evidence="4">98AG31 / pathotype 3-4-7</strain>
    </source>
</reference>
<feature type="transmembrane region" description="Helical" evidence="2">
    <location>
        <begin position="362"/>
        <end position="385"/>
    </location>
</feature>
<keyword evidence="2" id="KW-1133">Transmembrane helix</keyword>
<keyword evidence="2" id="KW-0472">Membrane</keyword>
<dbReference type="HOGENOM" id="CLU_520817_0_0_1"/>
<feature type="region of interest" description="Disordered" evidence="1">
    <location>
        <begin position="492"/>
        <end position="551"/>
    </location>
</feature>
<evidence type="ECO:0000313" key="3">
    <source>
        <dbReference type="EMBL" id="EGF98331.1"/>
    </source>
</evidence>
<dbReference type="EMBL" id="GL883178">
    <property type="protein sequence ID" value="EGF98331.1"/>
    <property type="molecule type" value="Genomic_DNA"/>
</dbReference>
<dbReference type="GeneID" id="18925037"/>
<keyword evidence="2" id="KW-0812">Transmembrane</keyword>
<name>F4SAI1_MELLP</name>
<protein>
    <submittedName>
        <fullName evidence="3">Uncharacterized protein</fullName>
    </submittedName>
</protein>
<feature type="transmembrane region" description="Helical" evidence="2">
    <location>
        <begin position="173"/>
        <end position="195"/>
    </location>
</feature>
<keyword evidence="4" id="KW-1185">Reference proteome</keyword>
<dbReference type="AlphaFoldDB" id="F4SAI1"/>
<dbReference type="Proteomes" id="UP000001072">
    <property type="component" value="Unassembled WGS sequence"/>
</dbReference>
<sequence>MSSEEKKIVDFVLHLRSDTNPYAAIARYLKGVMAVRNSQPSTDLSRKTNEHSQTFQPPQLAGWATIAQRCALGLFIIAFDLRAGQILQVAVSYRSSLQQTHNAPALQSVCTRSTLRAAAAPHMRYIVSVRCPYRNTDAAGLDTVAITDLFLLDQANAGERDLSGEIMLFGIKYIPILLNGWFFLWVCACQCASLVCESGLGEVSGMGGRLHPAIRVVMHAILLAVLIIPIPIVFYCYTKVNKEYVMAKSILHGVLQALDAKEVTATPQNYNRMELLAILKPARDMQPHAHNMAVLTRSGIMIYLVQLTTLSVVYVPLLAVSLGRLYARSVSQKKLDMAASGGEANGKISKMGRKIREQRRRLVTHAMILYVTVVLHVPILIAQLAYEGDGFLRNQGWLTLTRVGLTLPFAIGGNGIAFILNVHARNQLADTQTQNPAATTMTSTSEAMKTKETFMPKFNPGGKDVELSLLPTYVGLNGRDAQLNTIETREAPFGSAGVRSHPSVVPLHASKPSRKQSSKSVVSKSSIHFKQSYDRQTEQSGISAEDYPTKY</sequence>
<feature type="transmembrane region" description="Helical" evidence="2">
    <location>
        <begin position="300"/>
        <end position="327"/>
    </location>
</feature>